<sequence>MKKVKRSLLMEASPSTSSYQVGGGDRTKFRYQSLWLDYQDLQKETEAKRKQLMKAKQRKLKLKAEIKFLRRRLKSFSNNPSQIIQHHLKKQQTRKKETSSNRDANKVTGSGIIIRDRDVAPRASVIDLNQACVPIGDEMDDFYATSEPVRPDKMKSYYLEGEQAMSSDVRTSICRDGKGKRKITWQDQVALRV</sequence>
<comment type="caution">
    <text evidence="3">The sequence shown here is derived from an EMBL/GenBank/DDBJ whole genome shotgun (WGS) entry which is preliminary data.</text>
</comment>
<feature type="compositionally biased region" description="Basic and acidic residues" evidence="2">
    <location>
        <begin position="94"/>
        <end position="105"/>
    </location>
</feature>
<dbReference type="Proteomes" id="UP000623129">
    <property type="component" value="Unassembled WGS sequence"/>
</dbReference>
<name>A0A833QPS4_9POAL</name>
<feature type="coiled-coil region" evidence="1">
    <location>
        <begin position="38"/>
        <end position="79"/>
    </location>
</feature>
<reference evidence="3" key="1">
    <citation type="submission" date="2020-01" db="EMBL/GenBank/DDBJ databases">
        <title>Genome sequence of Kobresia littledalei, the first chromosome-level genome in the family Cyperaceae.</title>
        <authorList>
            <person name="Qu G."/>
        </authorList>
    </citation>
    <scope>NUCLEOTIDE SEQUENCE</scope>
    <source>
        <strain evidence="3">C.B.Clarke</strain>
        <tissue evidence="3">Leaf</tissue>
    </source>
</reference>
<evidence type="ECO:0000256" key="2">
    <source>
        <dbReference type="SAM" id="MobiDB-lite"/>
    </source>
</evidence>
<dbReference type="EMBL" id="SWLB01000019">
    <property type="protein sequence ID" value="KAF3325837.1"/>
    <property type="molecule type" value="Genomic_DNA"/>
</dbReference>
<dbReference type="PANTHER" id="PTHR34807">
    <property type="entry name" value="OS08G0270800 PROTEIN"/>
    <property type="match status" value="1"/>
</dbReference>
<accession>A0A833QPS4</accession>
<keyword evidence="4" id="KW-1185">Reference proteome</keyword>
<protein>
    <submittedName>
        <fullName evidence="3">Uncharacterized protein</fullName>
    </submittedName>
</protein>
<dbReference type="OrthoDB" id="993453at2759"/>
<dbReference type="PANTHER" id="PTHR34807:SF3">
    <property type="entry name" value="OS08G0270800 PROTEIN"/>
    <property type="match status" value="1"/>
</dbReference>
<gene>
    <name evidence="3" type="ORF">FCM35_KLT08917</name>
</gene>
<evidence type="ECO:0000313" key="4">
    <source>
        <dbReference type="Proteomes" id="UP000623129"/>
    </source>
</evidence>
<organism evidence="3 4">
    <name type="scientific">Carex littledalei</name>
    <dbReference type="NCBI Taxonomy" id="544730"/>
    <lineage>
        <taxon>Eukaryota</taxon>
        <taxon>Viridiplantae</taxon>
        <taxon>Streptophyta</taxon>
        <taxon>Embryophyta</taxon>
        <taxon>Tracheophyta</taxon>
        <taxon>Spermatophyta</taxon>
        <taxon>Magnoliopsida</taxon>
        <taxon>Liliopsida</taxon>
        <taxon>Poales</taxon>
        <taxon>Cyperaceae</taxon>
        <taxon>Cyperoideae</taxon>
        <taxon>Cariceae</taxon>
        <taxon>Carex</taxon>
        <taxon>Carex subgen. Euthyceras</taxon>
    </lineage>
</organism>
<dbReference type="AlphaFoldDB" id="A0A833QPS4"/>
<proteinExistence type="predicted"/>
<evidence type="ECO:0000313" key="3">
    <source>
        <dbReference type="EMBL" id="KAF3325837.1"/>
    </source>
</evidence>
<feature type="region of interest" description="Disordered" evidence="2">
    <location>
        <begin position="86"/>
        <end position="105"/>
    </location>
</feature>
<keyword evidence="1" id="KW-0175">Coiled coil</keyword>
<evidence type="ECO:0000256" key="1">
    <source>
        <dbReference type="SAM" id="Coils"/>
    </source>
</evidence>
<feature type="region of interest" description="Disordered" evidence="2">
    <location>
        <begin position="1"/>
        <end position="23"/>
    </location>
</feature>